<organism evidence="5 6">
    <name type="scientific">Wickerhamomyces ciferrii (strain ATCC 14091 / BCRC 22168 / CBS 111 / JCM 3599 / NBRC 0793 / NRRL Y-1031 F-60-10)</name>
    <name type="common">Yeast</name>
    <name type="synonym">Pichia ciferrii</name>
    <dbReference type="NCBI Taxonomy" id="1206466"/>
    <lineage>
        <taxon>Eukaryota</taxon>
        <taxon>Fungi</taxon>
        <taxon>Dikarya</taxon>
        <taxon>Ascomycota</taxon>
        <taxon>Saccharomycotina</taxon>
        <taxon>Saccharomycetes</taxon>
        <taxon>Phaffomycetales</taxon>
        <taxon>Wickerhamomycetaceae</taxon>
        <taxon>Wickerhamomyces</taxon>
    </lineage>
</organism>
<dbReference type="GO" id="GO:0003682">
    <property type="term" value="F:chromatin binding"/>
    <property type="evidence" value="ECO:0007669"/>
    <property type="project" value="TreeGrafter"/>
</dbReference>
<evidence type="ECO:0000256" key="3">
    <source>
        <dbReference type="ARBA" id="ARBA00023242"/>
    </source>
</evidence>
<dbReference type="GO" id="GO:0006368">
    <property type="term" value="P:transcription elongation by RNA polymerase II"/>
    <property type="evidence" value="ECO:0007669"/>
    <property type="project" value="InterPro"/>
</dbReference>
<keyword evidence="3" id="KW-0539">Nucleus</keyword>
<dbReference type="PANTHER" id="PTHR23188">
    <property type="entry name" value="RNA POLYMERASE II-ASSOCIATED FACTOR 1 HOMOLOG"/>
    <property type="match status" value="1"/>
</dbReference>
<dbReference type="InterPro" id="IPR007133">
    <property type="entry name" value="RNA_pol_II-assoc_Paf1"/>
</dbReference>
<gene>
    <name evidence="5" type="ORF">BN7_1594</name>
</gene>
<sequence length="391" mass="44791">MSKNQDYIARIRYQNDLPAPPLPPNLLNYKISKEEDIGSSSLLSSLYRKQNVNALIKVNEDLGLPMDIIQVPEVFDPSKEDQKLHALSDNIRLHPNDRVLLRDPGVDKVIASQPNVAFLRRTEYISSTRQQGLSTAASRSATPQTQDDDNSPASQLRSIESTFTNASKTLKDITLLKHPLNKKLKAKKVWSLKPDISRLDQSFNSVRFLGSAATSNRDATNIQLRTSLLRPVELEQADWMSLYTADDEVSKGIKRKFDDLKENVPIERVDEEAERFKYTKKNDYAMKAIAMDGEIRDLAMRFDHEKNVVYFNPIQSKAELKRHRVHEALKALMDTQDFDEIHLNIREPTIKELNIRNNTRHAHDPVNYEFVQIADDEQDAEAQEQSQEPSE</sequence>
<name>K0KAP1_WICCF</name>
<keyword evidence="6" id="KW-1185">Reference proteome</keyword>
<dbReference type="InParanoid" id="K0KAP1"/>
<evidence type="ECO:0000256" key="1">
    <source>
        <dbReference type="ARBA" id="ARBA00004123"/>
    </source>
</evidence>
<dbReference type="HOGENOM" id="CLU_021991_3_1_1"/>
<dbReference type="STRING" id="1206466.K0KAP1"/>
<evidence type="ECO:0000256" key="2">
    <source>
        <dbReference type="ARBA" id="ARBA00007560"/>
    </source>
</evidence>
<dbReference type="eggNOG" id="KOG2478">
    <property type="taxonomic scope" value="Eukaryota"/>
</dbReference>
<dbReference type="Proteomes" id="UP000009328">
    <property type="component" value="Unassembled WGS sequence"/>
</dbReference>
<evidence type="ECO:0000256" key="4">
    <source>
        <dbReference type="SAM" id="MobiDB-lite"/>
    </source>
</evidence>
<evidence type="ECO:0000313" key="5">
    <source>
        <dbReference type="EMBL" id="CCH42055.1"/>
    </source>
</evidence>
<dbReference type="GO" id="GO:0000993">
    <property type="term" value="F:RNA polymerase II complex binding"/>
    <property type="evidence" value="ECO:0007669"/>
    <property type="project" value="TreeGrafter"/>
</dbReference>
<reference evidence="5 6" key="1">
    <citation type="journal article" date="2012" name="Eukaryot. Cell">
        <title>Draft genome sequence of Wickerhamomyces ciferrii NRRL Y-1031 F-60-10.</title>
        <authorList>
            <person name="Schneider J."/>
            <person name="Andrea H."/>
            <person name="Blom J."/>
            <person name="Jaenicke S."/>
            <person name="Ruckert C."/>
            <person name="Schorsch C."/>
            <person name="Szczepanowski R."/>
            <person name="Farwick M."/>
            <person name="Goesmann A."/>
            <person name="Puhler A."/>
            <person name="Schaffer S."/>
            <person name="Tauch A."/>
            <person name="Kohler T."/>
            <person name="Brinkrolf K."/>
        </authorList>
    </citation>
    <scope>NUCLEOTIDE SEQUENCE [LARGE SCALE GENOMIC DNA]</scope>
    <source>
        <strain evidence="6">ATCC 14091 / BCRC 22168 / CBS 111 / JCM 3599 / NBRC 0793 / NRRL Y-1031 F-60-10</strain>
    </source>
</reference>
<protein>
    <submittedName>
        <fullName evidence="5">RNA polymerase II-associated factor 1</fullName>
    </submittedName>
</protein>
<dbReference type="AlphaFoldDB" id="K0KAP1"/>
<comment type="subcellular location">
    <subcellularLocation>
        <location evidence="1">Nucleus</location>
    </subcellularLocation>
</comment>
<dbReference type="Pfam" id="PF03985">
    <property type="entry name" value="Paf1"/>
    <property type="match status" value="1"/>
</dbReference>
<comment type="caution">
    <text evidence="5">The sequence shown here is derived from an EMBL/GenBank/DDBJ whole genome shotgun (WGS) entry which is preliminary data.</text>
</comment>
<dbReference type="GO" id="GO:0016593">
    <property type="term" value="C:Cdc73/Paf1 complex"/>
    <property type="evidence" value="ECO:0007669"/>
    <property type="project" value="InterPro"/>
</dbReference>
<evidence type="ECO:0000313" key="6">
    <source>
        <dbReference type="Proteomes" id="UP000009328"/>
    </source>
</evidence>
<dbReference type="FunCoup" id="K0KAP1">
    <property type="interactions" value="353"/>
</dbReference>
<comment type="similarity">
    <text evidence="2">Belongs to the PAF1 family.</text>
</comment>
<feature type="region of interest" description="Disordered" evidence="4">
    <location>
        <begin position="129"/>
        <end position="155"/>
    </location>
</feature>
<proteinExistence type="inferred from homology"/>
<dbReference type="EMBL" id="CAIF01000034">
    <property type="protein sequence ID" value="CCH42055.1"/>
    <property type="molecule type" value="Genomic_DNA"/>
</dbReference>
<dbReference type="PANTHER" id="PTHR23188:SF12">
    <property type="entry name" value="RNA POLYMERASE II-ASSOCIATED FACTOR 1 HOMOLOG"/>
    <property type="match status" value="1"/>
</dbReference>
<accession>K0KAP1</accession>